<dbReference type="AlphaFoldDB" id="A0A8C3FIA5"/>
<feature type="region of interest" description="Disordered" evidence="1">
    <location>
        <begin position="85"/>
        <end position="134"/>
    </location>
</feature>
<sequence length="134" mass="15289">MTLAIRAQCFHKWKYQDDKVPRSQLFDLIHLARNWLHPETHGPEKVVEILVLNRYMRDVQGWVRQNDPSSYDELVALVERHLAAQNLSQTTGEGRRQNRRPVSAPRPRFALAPEVAPTTPEETGQSIPGTSGVL</sequence>
<evidence type="ECO:0000256" key="1">
    <source>
        <dbReference type="SAM" id="MobiDB-lite"/>
    </source>
</evidence>
<keyword evidence="4" id="KW-1185">Reference proteome</keyword>
<dbReference type="Pfam" id="PF02023">
    <property type="entry name" value="SCAN"/>
    <property type="match status" value="1"/>
</dbReference>
<dbReference type="Proteomes" id="UP000694380">
    <property type="component" value="Unplaced"/>
</dbReference>
<proteinExistence type="predicted"/>
<evidence type="ECO:0000313" key="4">
    <source>
        <dbReference type="Proteomes" id="UP000694380"/>
    </source>
</evidence>
<dbReference type="InterPro" id="IPR003309">
    <property type="entry name" value="SCAN_dom"/>
</dbReference>
<evidence type="ECO:0000259" key="2">
    <source>
        <dbReference type="PROSITE" id="PS50804"/>
    </source>
</evidence>
<dbReference type="Gene3D" id="1.10.4020.10">
    <property type="entry name" value="DNA breaking-rejoining enzymes"/>
    <property type="match status" value="1"/>
</dbReference>
<feature type="domain" description="SCAN box" evidence="2">
    <location>
        <begin position="8"/>
        <end position="79"/>
    </location>
</feature>
<reference evidence="3" key="2">
    <citation type="submission" date="2025-09" db="UniProtKB">
        <authorList>
            <consortium name="Ensembl"/>
        </authorList>
    </citation>
    <scope>IDENTIFICATION</scope>
</reference>
<accession>A0A8C3FIA5</accession>
<reference evidence="3" key="1">
    <citation type="submission" date="2025-08" db="UniProtKB">
        <authorList>
            <consortium name="Ensembl"/>
        </authorList>
    </citation>
    <scope>IDENTIFICATION</scope>
</reference>
<name>A0A8C3FIA5_CHRPI</name>
<dbReference type="GeneTree" id="ENSGT01030000234861"/>
<dbReference type="InterPro" id="IPR038269">
    <property type="entry name" value="SCAN_sf"/>
</dbReference>
<feature type="compositionally biased region" description="Polar residues" evidence="1">
    <location>
        <begin position="120"/>
        <end position="134"/>
    </location>
</feature>
<dbReference type="Ensembl" id="ENSCPBT00000011029.1">
    <property type="protein sequence ID" value="ENSCPBP00000009194.1"/>
    <property type="gene ID" value="ENSCPBG00000007108.1"/>
</dbReference>
<dbReference type="SUPFAM" id="SSF47353">
    <property type="entry name" value="Retrovirus capsid dimerization domain-like"/>
    <property type="match status" value="1"/>
</dbReference>
<dbReference type="PROSITE" id="PS50804">
    <property type="entry name" value="SCAN_BOX"/>
    <property type="match status" value="1"/>
</dbReference>
<organism evidence="3 4">
    <name type="scientific">Chrysemys picta bellii</name>
    <name type="common">Western painted turtle</name>
    <name type="synonym">Emys bellii</name>
    <dbReference type="NCBI Taxonomy" id="8478"/>
    <lineage>
        <taxon>Eukaryota</taxon>
        <taxon>Metazoa</taxon>
        <taxon>Chordata</taxon>
        <taxon>Craniata</taxon>
        <taxon>Vertebrata</taxon>
        <taxon>Euteleostomi</taxon>
        <taxon>Archelosauria</taxon>
        <taxon>Testudinata</taxon>
        <taxon>Testudines</taxon>
        <taxon>Cryptodira</taxon>
        <taxon>Durocryptodira</taxon>
        <taxon>Testudinoidea</taxon>
        <taxon>Emydidae</taxon>
        <taxon>Chrysemys</taxon>
    </lineage>
</organism>
<dbReference type="SMART" id="SM00431">
    <property type="entry name" value="SCAN"/>
    <property type="match status" value="1"/>
</dbReference>
<protein>
    <recommendedName>
        <fullName evidence="2">SCAN box domain-containing protein</fullName>
    </recommendedName>
</protein>
<evidence type="ECO:0000313" key="3">
    <source>
        <dbReference type="Ensembl" id="ENSCPBP00000009194.1"/>
    </source>
</evidence>